<dbReference type="OrthoDB" id="1419682at2"/>
<reference evidence="3 4" key="1">
    <citation type="submission" date="2019-03" db="EMBL/GenBank/DDBJ databases">
        <title>Genomic Encyclopedia of Type Strains, Phase IV (KMG-IV): sequencing the most valuable type-strain genomes for metagenomic binning, comparative biology and taxonomic classification.</title>
        <authorList>
            <person name="Goeker M."/>
        </authorList>
    </citation>
    <scope>NUCLEOTIDE SEQUENCE [LARGE SCALE GENOMIC DNA]</scope>
    <source>
        <strain evidence="3 4">DSM 21100</strain>
    </source>
</reference>
<feature type="region of interest" description="Disordered" evidence="1">
    <location>
        <begin position="130"/>
        <end position="166"/>
    </location>
</feature>
<keyword evidence="2" id="KW-1133">Transmembrane helix</keyword>
<dbReference type="AlphaFoldDB" id="A0A4R3KSJ5"/>
<evidence type="ECO:0000313" key="3">
    <source>
        <dbReference type="EMBL" id="TCS87756.1"/>
    </source>
</evidence>
<name>A0A4R3KSJ5_9SPHI</name>
<keyword evidence="2" id="KW-0472">Membrane</keyword>
<feature type="transmembrane region" description="Helical" evidence="2">
    <location>
        <begin position="44"/>
        <end position="65"/>
    </location>
</feature>
<organism evidence="3 4">
    <name type="scientific">Anseongella ginsenosidimutans</name>
    <dbReference type="NCBI Taxonomy" id="496056"/>
    <lineage>
        <taxon>Bacteria</taxon>
        <taxon>Pseudomonadati</taxon>
        <taxon>Bacteroidota</taxon>
        <taxon>Sphingobacteriia</taxon>
        <taxon>Sphingobacteriales</taxon>
        <taxon>Sphingobacteriaceae</taxon>
        <taxon>Anseongella</taxon>
    </lineage>
</organism>
<comment type="caution">
    <text evidence="3">The sequence shown here is derived from an EMBL/GenBank/DDBJ whole genome shotgun (WGS) entry which is preliminary data.</text>
</comment>
<accession>A0A4R3KSJ5</accession>
<evidence type="ECO:0000313" key="4">
    <source>
        <dbReference type="Proteomes" id="UP000295807"/>
    </source>
</evidence>
<keyword evidence="2" id="KW-0812">Transmembrane</keyword>
<feature type="region of interest" description="Disordered" evidence="1">
    <location>
        <begin position="75"/>
        <end position="100"/>
    </location>
</feature>
<evidence type="ECO:0000256" key="1">
    <source>
        <dbReference type="SAM" id="MobiDB-lite"/>
    </source>
</evidence>
<proteinExistence type="predicted"/>
<dbReference type="RefSeq" id="WP_132128844.1">
    <property type="nucleotide sequence ID" value="NZ_CP042432.1"/>
</dbReference>
<evidence type="ECO:0000256" key="2">
    <source>
        <dbReference type="SAM" id="Phobius"/>
    </source>
</evidence>
<keyword evidence="4" id="KW-1185">Reference proteome</keyword>
<feature type="region of interest" description="Disordered" evidence="1">
    <location>
        <begin position="198"/>
        <end position="258"/>
    </location>
</feature>
<gene>
    <name evidence="3" type="ORF">EDD80_104103</name>
</gene>
<protein>
    <recommendedName>
        <fullName evidence="5">Outer membrane protein with beta-barrel domain</fullName>
    </recommendedName>
</protein>
<evidence type="ECO:0008006" key="5">
    <source>
        <dbReference type="Google" id="ProtNLM"/>
    </source>
</evidence>
<dbReference type="EMBL" id="SMAD01000004">
    <property type="protein sequence ID" value="TCS87756.1"/>
    <property type="molecule type" value="Genomic_DNA"/>
</dbReference>
<feature type="region of interest" description="Disordered" evidence="1">
    <location>
        <begin position="173"/>
        <end position="192"/>
    </location>
</feature>
<sequence>MSDRLDKELSRHIQAVFDAYDEPFDPANWQRLQRRQRGRVIALYLKRAGIAASVALLLGAGVLLWNRQPAGNDPLLTENDMPASPAGALSPEGTVPPTGENAREEVILPDGAASASGEETDFAGTRSIERSAEKTASLPEQLASVPDRSVSSTEPAVLQKGNPTDEAAVAARAIPQQGSPAREAPSVKTSVSSLAMSADEAAAKGHAATPAQNRREQNTSPDQSGKALAAGKETPPAEVSGRKVLAERSQPAYGEKDVEEARNNRFSVGFVTTSLMNYADGNTANEVHFGAGITSGWKVSDRLSVHSGLILAENSLSLNRSNSSVRASTYAADRAATTELSAVGENRIVQAVSPNSMDVSLLVVDIPLNLTYRVGLGRSDLLLTGGLSSFAYLDQEYSYHNTIQLYTNASVDAPEPVVRDEKAFSHFDLARQLNFAIGTEVPLGKGSVLIVEPYVKYPLGELTSEDIRFGSAGMNLRLSFGNR</sequence>
<dbReference type="Proteomes" id="UP000295807">
    <property type="component" value="Unassembled WGS sequence"/>
</dbReference>